<accession>A0ABM8RG13</accession>
<keyword evidence="1" id="KW-0472">Membrane</keyword>
<dbReference type="EMBL" id="CAJNBJ010000016">
    <property type="protein sequence ID" value="CAE6751090.1"/>
    <property type="molecule type" value="Genomic_DNA"/>
</dbReference>
<organism evidence="2 3">
    <name type="scientific">Nitrospira defluvii</name>
    <dbReference type="NCBI Taxonomy" id="330214"/>
    <lineage>
        <taxon>Bacteria</taxon>
        <taxon>Pseudomonadati</taxon>
        <taxon>Nitrospirota</taxon>
        <taxon>Nitrospiria</taxon>
        <taxon>Nitrospirales</taxon>
        <taxon>Nitrospiraceae</taxon>
        <taxon>Nitrospira</taxon>
    </lineage>
</organism>
<reference evidence="2 3" key="1">
    <citation type="submission" date="2021-02" db="EMBL/GenBank/DDBJ databases">
        <authorList>
            <person name="Han P."/>
        </authorList>
    </citation>
    <scope>NUCLEOTIDE SEQUENCE [LARGE SCALE GENOMIC DNA]</scope>
    <source>
        <strain evidence="2">Candidatus Nitrospira sp. ZN2</strain>
    </source>
</reference>
<sequence>MTRSLPTRYLGTIALIFALGTIAYTGAFFYQMGARVAAEYWLHDAQVVKQELLAQRQHQNKIIFSAGSSAFFGIDSQEVEKKLGIPALNLGLHIGRPVHLLVAEMVPYLTRGDIVVLPLEFEHYRAATPYTDWFTNQVMSWSPDYFWQLDVTEKLKFLRSVLPQRVAVGVLTKLLGEHLDRVRTRALKAPEEILDRVRTAWNRRDHHPDKMFSFLNLSTRGDAIVSAPEHPLQYAGNPYLLDRDFVEPAYFWNTLQNFFVTAQARGIQVYITWPPTMKAKLDLSSPHMQKTVQAIVNKVRQLGIPILGTPSDFQYPDDRFTGNIYHLTSQGKAEHTNRLIEHMTREAVPLPRPTH</sequence>
<gene>
    <name evidence="2" type="ORF">NSPZN2_30174</name>
</gene>
<feature type="transmembrane region" description="Helical" evidence="1">
    <location>
        <begin position="9"/>
        <end position="30"/>
    </location>
</feature>
<evidence type="ECO:0000313" key="2">
    <source>
        <dbReference type="EMBL" id="CAE6751090.1"/>
    </source>
</evidence>
<evidence type="ECO:0000256" key="1">
    <source>
        <dbReference type="SAM" id="Phobius"/>
    </source>
</evidence>
<evidence type="ECO:0000313" key="3">
    <source>
        <dbReference type="Proteomes" id="UP000675880"/>
    </source>
</evidence>
<protein>
    <recommendedName>
        <fullName evidence="4">DUF1574 domain-containing protein</fullName>
    </recommendedName>
</protein>
<keyword evidence="1" id="KW-0812">Transmembrane</keyword>
<evidence type="ECO:0008006" key="4">
    <source>
        <dbReference type="Google" id="ProtNLM"/>
    </source>
</evidence>
<keyword evidence="3" id="KW-1185">Reference proteome</keyword>
<dbReference type="RefSeq" id="WP_213042372.1">
    <property type="nucleotide sequence ID" value="NZ_CAJNBJ010000016.1"/>
</dbReference>
<keyword evidence="1" id="KW-1133">Transmembrane helix</keyword>
<name>A0ABM8RG13_9BACT</name>
<comment type="caution">
    <text evidence="2">The sequence shown here is derived from an EMBL/GenBank/DDBJ whole genome shotgun (WGS) entry which is preliminary data.</text>
</comment>
<dbReference type="Proteomes" id="UP000675880">
    <property type="component" value="Unassembled WGS sequence"/>
</dbReference>
<proteinExistence type="predicted"/>